<organism evidence="7 8">
    <name type="scientific">Sulfoacidibacillus ferrooxidans</name>
    <dbReference type="NCBI Taxonomy" id="2005001"/>
    <lineage>
        <taxon>Bacteria</taxon>
        <taxon>Bacillati</taxon>
        <taxon>Bacillota</taxon>
        <taxon>Bacilli</taxon>
        <taxon>Bacillales</taxon>
        <taxon>Alicyclobacillaceae</taxon>
        <taxon>Sulfoacidibacillus</taxon>
    </lineage>
</organism>
<keyword evidence="5 6" id="KW-0472">Membrane</keyword>
<dbReference type="AlphaFoldDB" id="A0A9X2ADF2"/>
<feature type="transmembrane region" description="Helical" evidence="6">
    <location>
        <begin position="12"/>
        <end position="32"/>
    </location>
</feature>
<dbReference type="Proteomes" id="UP001139263">
    <property type="component" value="Unassembled WGS sequence"/>
</dbReference>
<feature type="transmembrane region" description="Helical" evidence="6">
    <location>
        <begin position="243"/>
        <end position="265"/>
    </location>
</feature>
<sequence length="274" mass="31495">MVSFNRDDSVWMLVRPDAVALTVCLAIAYVLLHRLSRKDTLHFATTELYRNQWFHHMAYALGLLLLYVAQGPLADLSETKLFTAYIIQMLLMTMALPWLLVFSLPPFVFTSILSIEWCKRSFHLLVHPAFALVTFNALVSLTLIPPILSLILTVNWVHMLEQMILFLSAVFFWWPIASPVPEVAPLTRGRKLFYIAYSSNFMMPIIFLLFLADHPWYSIYLSASNTRLPLSFLSIEGMADQQLGSLVMLVTMYVIYGAIAIRLYVKQDESIWYA</sequence>
<feature type="transmembrane region" description="Helical" evidence="6">
    <location>
        <begin position="130"/>
        <end position="157"/>
    </location>
</feature>
<dbReference type="EMBL" id="JALBUF010000001">
    <property type="protein sequence ID" value="MCI0182171.1"/>
    <property type="molecule type" value="Genomic_DNA"/>
</dbReference>
<reference evidence="7" key="1">
    <citation type="submission" date="2022-03" db="EMBL/GenBank/DDBJ databases">
        <title>Draft Genome Sequence of Firmicute Strain S0AB, a Heterotrophic Iron/Sulfur-Oxidizing Extreme Acidophile.</title>
        <authorList>
            <person name="Vergara E."/>
            <person name="Pakostova E."/>
            <person name="Johnson D.B."/>
            <person name="Holmes D.S."/>
        </authorList>
    </citation>
    <scope>NUCLEOTIDE SEQUENCE</scope>
    <source>
        <strain evidence="7">S0AB</strain>
    </source>
</reference>
<keyword evidence="8" id="KW-1185">Reference proteome</keyword>
<gene>
    <name evidence="7" type="ORF">MM817_00427</name>
</gene>
<name>A0A9X2ADF2_9BACL</name>
<keyword evidence="3 6" id="KW-0812">Transmembrane</keyword>
<dbReference type="RefSeq" id="WP_241711786.1">
    <property type="nucleotide sequence ID" value="NZ_JALBUF010000001.1"/>
</dbReference>
<evidence type="ECO:0000256" key="5">
    <source>
        <dbReference type="ARBA" id="ARBA00023136"/>
    </source>
</evidence>
<evidence type="ECO:0000313" key="8">
    <source>
        <dbReference type="Proteomes" id="UP001139263"/>
    </source>
</evidence>
<dbReference type="GO" id="GO:0005886">
    <property type="term" value="C:plasma membrane"/>
    <property type="evidence" value="ECO:0007669"/>
    <property type="project" value="UniProtKB-SubCell"/>
</dbReference>
<comment type="caution">
    <text evidence="7">The sequence shown here is derived from an EMBL/GenBank/DDBJ whole genome shotgun (WGS) entry which is preliminary data.</text>
</comment>
<keyword evidence="4 6" id="KW-1133">Transmembrane helix</keyword>
<feature type="transmembrane region" description="Helical" evidence="6">
    <location>
        <begin position="53"/>
        <end position="70"/>
    </location>
</feature>
<evidence type="ECO:0000256" key="6">
    <source>
        <dbReference type="SAM" id="Phobius"/>
    </source>
</evidence>
<feature type="transmembrane region" description="Helical" evidence="6">
    <location>
        <begin position="192"/>
        <end position="212"/>
    </location>
</feature>
<comment type="subcellular location">
    <subcellularLocation>
        <location evidence="1">Cell membrane</location>
        <topology evidence="1">Multi-pass membrane protein</topology>
    </subcellularLocation>
</comment>
<protein>
    <recommendedName>
        <fullName evidence="9">Cytochrome c oxidase assembly protein</fullName>
    </recommendedName>
</protein>
<dbReference type="Pfam" id="PF09678">
    <property type="entry name" value="Caa3_CtaG"/>
    <property type="match status" value="1"/>
</dbReference>
<evidence type="ECO:0000256" key="2">
    <source>
        <dbReference type="ARBA" id="ARBA00022475"/>
    </source>
</evidence>
<feature type="transmembrane region" description="Helical" evidence="6">
    <location>
        <begin position="82"/>
        <end position="109"/>
    </location>
</feature>
<dbReference type="InterPro" id="IPR019108">
    <property type="entry name" value="Caa3_assmbl_CtaG-rel"/>
</dbReference>
<evidence type="ECO:0000313" key="7">
    <source>
        <dbReference type="EMBL" id="MCI0182171.1"/>
    </source>
</evidence>
<accession>A0A9X2ADF2</accession>
<evidence type="ECO:0008006" key="9">
    <source>
        <dbReference type="Google" id="ProtNLM"/>
    </source>
</evidence>
<evidence type="ECO:0000256" key="3">
    <source>
        <dbReference type="ARBA" id="ARBA00022692"/>
    </source>
</evidence>
<feature type="transmembrane region" description="Helical" evidence="6">
    <location>
        <begin position="163"/>
        <end position="180"/>
    </location>
</feature>
<keyword evidence="2" id="KW-1003">Cell membrane</keyword>
<proteinExistence type="predicted"/>
<evidence type="ECO:0000256" key="1">
    <source>
        <dbReference type="ARBA" id="ARBA00004651"/>
    </source>
</evidence>
<evidence type="ECO:0000256" key="4">
    <source>
        <dbReference type="ARBA" id="ARBA00022989"/>
    </source>
</evidence>